<evidence type="ECO:0000313" key="3">
    <source>
        <dbReference type="Proteomes" id="UP000681967"/>
    </source>
</evidence>
<sequence length="80" mass="8971">IGAPGKCFPRNISRFDEQKHLLLGQSKTLSFQIVLQNLQGSQLSAKEFCKHLPAIDPFFCLGSKYSRSEDIAATFERAIK</sequence>
<protein>
    <submittedName>
        <fullName evidence="1">Uncharacterized protein</fullName>
    </submittedName>
</protein>
<dbReference type="EMBL" id="CAJOBI010141368">
    <property type="protein sequence ID" value="CAF4769502.1"/>
    <property type="molecule type" value="Genomic_DNA"/>
</dbReference>
<name>A0A8S2Z7P4_9BILA</name>
<organism evidence="1 3">
    <name type="scientific">Rotaria magnacalcarata</name>
    <dbReference type="NCBI Taxonomy" id="392030"/>
    <lineage>
        <taxon>Eukaryota</taxon>
        <taxon>Metazoa</taxon>
        <taxon>Spiralia</taxon>
        <taxon>Gnathifera</taxon>
        <taxon>Rotifera</taxon>
        <taxon>Eurotatoria</taxon>
        <taxon>Bdelloidea</taxon>
        <taxon>Philodinida</taxon>
        <taxon>Philodinidae</taxon>
        <taxon>Rotaria</taxon>
    </lineage>
</organism>
<dbReference type="AlphaFoldDB" id="A0A8S2Z7P4"/>
<dbReference type="EMBL" id="CAJOBH010097468">
    <property type="protein sequence ID" value="CAF4596536.1"/>
    <property type="molecule type" value="Genomic_DNA"/>
</dbReference>
<proteinExistence type="predicted"/>
<accession>A0A8S2Z7P4</accession>
<feature type="non-terminal residue" evidence="1">
    <location>
        <position position="1"/>
    </location>
</feature>
<feature type="non-terminal residue" evidence="1">
    <location>
        <position position="80"/>
    </location>
</feature>
<evidence type="ECO:0000313" key="1">
    <source>
        <dbReference type="EMBL" id="CAF4596536.1"/>
    </source>
</evidence>
<comment type="caution">
    <text evidence="1">The sequence shown here is derived from an EMBL/GenBank/DDBJ whole genome shotgun (WGS) entry which is preliminary data.</text>
</comment>
<evidence type="ECO:0000313" key="2">
    <source>
        <dbReference type="EMBL" id="CAF4769502.1"/>
    </source>
</evidence>
<dbReference type="Proteomes" id="UP000681967">
    <property type="component" value="Unassembled WGS sequence"/>
</dbReference>
<reference evidence="1" key="1">
    <citation type="submission" date="2021-02" db="EMBL/GenBank/DDBJ databases">
        <authorList>
            <person name="Nowell W R."/>
        </authorList>
    </citation>
    <scope>NUCLEOTIDE SEQUENCE</scope>
</reference>
<dbReference type="Proteomes" id="UP000676336">
    <property type="component" value="Unassembled WGS sequence"/>
</dbReference>
<gene>
    <name evidence="1" type="ORF">BYL167_LOCUS39939</name>
    <name evidence="2" type="ORF">SMN809_LOCUS45880</name>
</gene>